<keyword evidence="3" id="KW-1185">Reference proteome</keyword>
<feature type="region of interest" description="Disordered" evidence="1">
    <location>
        <begin position="530"/>
        <end position="552"/>
    </location>
</feature>
<sequence>MVPRKDKQTTQPLNAEQSNGGTSRFRRKLSHGLSFISNPLSQRKTLPSGGPLESQMPEPPTRVRAFTTSDVKDNLRSPIYDSVTPVEAKGDVRHHTPITSDANRSESEDPDATPKPLPRSRTMSFIPRPARSGSESSAGDIDSPRLPALTIEEAASNTPTKIPTPSPPPDGPRRPSSRRYTHQYTSQQAKHIAAGAAFAGSGGQSPSKASVRSHTTPNLVQGPIPTQRTFMMPRKPAIQNKASSPPKTQRLALKENMPTSKQQASRRISDKQSEQLKRPSWGSQTMTSNRGSFGPNHSFDQSKQVVRTTPMKMTNRLSSNLSVQAPLTSKRTSMAKVEPLPASSVAQKSQGGSIAQPRLLGVVNPPTPAENRPLLPRASTERDLRRMTLGASSTRSGAPPISTCVTGINTEVRFPHSSLPRASTFHNLCTRREPPPPVPRIPEQYMSSPHSAQAPISYDQLRNGSTYGSRVVSKQKPVSILEDNTSTEAASSSSVLLPIVTDTNERRSTTSSPSVNATLDLLDTLRATYRFSPTSPRKNSETSDREQVADNDRSLQVVDSMPPLWWAGRFQTRFDQWRHDAMKAELDPRYKPEGLLAQCKLNQDKVAACYIFLQLRDLCSSHRAADSLWEFEYKYRQAHKLLGTTADPTWHLREQDGFTTSRQGTFGRAVRKLTPRKSSFVNLLKGKGWNRENTKPSYGSSEHDGLLSHGSSTTS</sequence>
<dbReference type="Proteomes" id="UP000799324">
    <property type="component" value="Unassembled WGS sequence"/>
</dbReference>
<evidence type="ECO:0000313" key="2">
    <source>
        <dbReference type="EMBL" id="KAF2660489.1"/>
    </source>
</evidence>
<accession>A0A6A6TKC7</accession>
<evidence type="ECO:0000256" key="1">
    <source>
        <dbReference type="SAM" id="MobiDB-lite"/>
    </source>
</evidence>
<reference evidence="2" key="1">
    <citation type="journal article" date="2020" name="Stud. Mycol.">
        <title>101 Dothideomycetes genomes: a test case for predicting lifestyles and emergence of pathogens.</title>
        <authorList>
            <person name="Haridas S."/>
            <person name="Albert R."/>
            <person name="Binder M."/>
            <person name="Bloem J."/>
            <person name="Labutti K."/>
            <person name="Salamov A."/>
            <person name="Andreopoulos B."/>
            <person name="Baker S."/>
            <person name="Barry K."/>
            <person name="Bills G."/>
            <person name="Bluhm B."/>
            <person name="Cannon C."/>
            <person name="Castanera R."/>
            <person name="Culley D."/>
            <person name="Daum C."/>
            <person name="Ezra D."/>
            <person name="Gonzalez J."/>
            <person name="Henrissat B."/>
            <person name="Kuo A."/>
            <person name="Liang C."/>
            <person name="Lipzen A."/>
            <person name="Lutzoni F."/>
            <person name="Magnuson J."/>
            <person name="Mondo S."/>
            <person name="Nolan M."/>
            <person name="Ohm R."/>
            <person name="Pangilinan J."/>
            <person name="Park H.-J."/>
            <person name="Ramirez L."/>
            <person name="Alfaro M."/>
            <person name="Sun H."/>
            <person name="Tritt A."/>
            <person name="Yoshinaga Y."/>
            <person name="Zwiers L.-H."/>
            <person name="Turgeon B."/>
            <person name="Goodwin S."/>
            <person name="Spatafora J."/>
            <person name="Crous P."/>
            <person name="Grigoriev I."/>
        </authorList>
    </citation>
    <scope>NUCLEOTIDE SEQUENCE</scope>
    <source>
        <strain evidence="2">CBS 122681</strain>
    </source>
</reference>
<dbReference type="EMBL" id="MU004299">
    <property type="protein sequence ID" value="KAF2660489.1"/>
    <property type="molecule type" value="Genomic_DNA"/>
</dbReference>
<organism evidence="2 3">
    <name type="scientific">Lophiostoma macrostomum CBS 122681</name>
    <dbReference type="NCBI Taxonomy" id="1314788"/>
    <lineage>
        <taxon>Eukaryota</taxon>
        <taxon>Fungi</taxon>
        <taxon>Dikarya</taxon>
        <taxon>Ascomycota</taxon>
        <taxon>Pezizomycotina</taxon>
        <taxon>Dothideomycetes</taxon>
        <taxon>Pleosporomycetidae</taxon>
        <taxon>Pleosporales</taxon>
        <taxon>Lophiostomataceae</taxon>
        <taxon>Lophiostoma</taxon>
    </lineage>
</organism>
<feature type="compositionally biased region" description="Polar residues" evidence="1">
    <location>
        <begin position="281"/>
        <end position="291"/>
    </location>
</feature>
<proteinExistence type="predicted"/>
<feature type="compositionally biased region" description="Polar residues" evidence="1">
    <location>
        <begin position="208"/>
        <end position="229"/>
    </location>
</feature>
<evidence type="ECO:0000313" key="3">
    <source>
        <dbReference type="Proteomes" id="UP000799324"/>
    </source>
</evidence>
<feature type="region of interest" description="Disordered" evidence="1">
    <location>
        <begin position="692"/>
        <end position="715"/>
    </location>
</feature>
<dbReference type="AlphaFoldDB" id="A0A6A6TKC7"/>
<feature type="compositionally biased region" description="Basic and acidic residues" evidence="1">
    <location>
        <begin position="267"/>
        <end position="277"/>
    </location>
</feature>
<name>A0A6A6TKC7_9PLEO</name>
<feature type="region of interest" description="Disordered" evidence="1">
    <location>
        <begin position="1"/>
        <end position="300"/>
    </location>
</feature>
<feature type="compositionally biased region" description="Polar residues" evidence="1">
    <location>
        <begin position="35"/>
        <end position="45"/>
    </location>
</feature>
<feature type="compositionally biased region" description="Polar residues" evidence="1">
    <location>
        <begin position="257"/>
        <end position="266"/>
    </location>
</feature>
<feature type="compositionally biased region" description="Basic and acidic residues" evidence="1">
    <location>
        <begin position="538"/>
        <end position="552"/>
    </location>
</feature>
<gene>
    <name evidence="2" type="ORF">K491DRAFT_60967</name>
</gene>
<feature type="compositionally biased region" description="Polar residues" evidence="1">
    <location>
        <begin position="9"/>
        <end position="22"/>
    </location>
</feature>
<protein>
    <submittedName>
        <fullName evidence="2">Uncharacterized protein</fullName>
    </submittedName>
</protein>
<feature type="compositionally biased region" description="Low complexity" evidence="1">
    <location>
        <begin position="186"/>
        <end position="207"/>
    </location>
</feature>
<dbReference type="OrthoDB" id="3557758at2759"/>